<feature type="region of interest" description="Disordered" evidence="1">
    <location>
        <begin position="31"/>
        <end position="59"/>
    </location>
</feature>
<dbReference type="AlphaFoldDB" id="A0A8X7C110"/>
<accession>A0A8X7C110</accession>
<organism evidence="2 3">
    <name type="scientific">Trichonephila inaurata madagascariensis</name>
    <dbReference type="NCBI Taxonomy" id="2747483"/>
    <lineage>
        <taxon>Eukaryota</taxon>
        <taxon>Metazoa</taxon>
        <taxon>Ecdysozoa</taxon>
        <taxon>Arthropoda</taxon>
        <taxon>Chelicerata</taxon>
        <taxon>Arachnida</taxon>
        <taxon>Araneae</taxon>
        <taxon>Araneomorphae</taxon>
        <taxon>Entelegynae</taxon>
        <taxon>Araneoidea</taxon>
        <taxon>Nephilidae</taxon>
        <taxon>Trichonephila</taxon>
        <taxon>Trichonephila inaurata</taxon>
    </lineage>
</organism>
<evidence type="ECO:0000256" key="1">
    <source>
        <dbReference type="SAM" id="MobiDB-lite"/>
    </source>
</evidence>
<dbReference type="Proteomes" id="UP000886998">
    <property type="component" value="Unassembled WGS sequence"/>
</dbReference>
<sequence length="133" mass="15064">MLLGVLQAIREFKKAVREDIKLLDIPKKISTEKSTTDDKVPSSKVQERSKSARELFETDENWKPPTISSVILDVPSSLSSRSTDESLPSDSENKAPLSKNTRKFLTIRNINEEVLELQKRQQMKSETSSDVDT</sequence>
<protein>
    <submittedName>
        <fullName evidence="2">Uncharacterized protein</fullName>
    </submittedName>
</protein>
<comment type="caution">
    <text evidence="2">The sequence shown here is derived from an EMBL/GenBank/DDBJ whole genome shotgun (WGS) entry which is preliminary data.</text>
</comment>
<feature type="region of interest" description="Disordered" evidence="1">
    <location>
        <begin position="73"/>
        <end position="102"/>
    </location>
</feature>
<keyword evidence="3" id="KW-1185">Reference proteome</keyword>
<evidence type="ECO:0000313" key="2">
    <source>
        <dbReference type="EMBL" id="GFY50253.1"/>
    </source>
</evidence>
<evidence type="ECO:0000313" key="3">
    <source>
        <dbReference type="Proteomes" id="UP000886998"/>
    </source>
</evidence>
<dbReference type="EMBL" id="BMAV01007375">
    <property type="protein sequence ID" value="GFY50253.1"/>
    <property type="molecule type" value="Genomic_DNA"/>
</dbReference>
<name>A0A8X7C110_9ARAC</name>
<dbReference type="OrthoDB" id="10503600at2759"/>
<feature type="compositionally biased region" description="Low complexity" evidence="1">
    <location>
        <begin position="75"/>
        <end position="90"/>
    </location>
</feature>
<gene>
    <name evidence="2" type="ORF">TNIN_451771</name>
</gene>
<reference evidence="2" key="1">
    <citation type="submission" date="2020-08" db="EMBL/GenBank/DDBJ databases">
        <title>Multicomponent nature underlies the extraordinary mechanical properties of spider dragline silk.</title>
        <authorList>
            <person name="Kono N."/>
            <person name="Nakamura H."/>
            <person name="Mori M."/>
            <person name="Yoshida Y."/>
            <person name="Ohtoshi R."/>
            <person name="Malay A.D."/>
            <person name="Moran D.A.P."/>
            <person name="Tomita M."/>
            <person name="Numata K."/>
            <person name="Arakawa K."/>
        </authorList>
    </citation>
    <scope>NUCLEOTIDE SEQUENCE</scope>
</reference>
<proteinExistence type="predicted"/>